<protein>
    <recommendedName>
        <fullName evidence="10">GH18 domain-containing protein</fullName>
    </recommendedName>
</protein>
<evidence type="ECO:0000256" key="5">
    <source>
        <dbReference type="ARBA" id="ARBA00023295"/>
    </source>
</evidence>
<comment type="catalytic activity">
    <reaction evidence="1">
        <text>Random endo-hydrolysis of N-acetyl-beta-D-glucosaminide (1-&gt;4)-beta-linkages in chitin and chitodextrins.</text>
        <dbReference type="EC" id="3.2.1.14"/>
    </reaction>
</comment>
<keyword evidence="6" id="KW-0624">Polysaccharide degradation</keyword>
<evidence type="ECO:0000256" key="8">
    <source>
        <dbReference type="RuleBase" id="RU004453"/>
    </source>
</evidence>
<keyword evidence="2 7" id="KW-0378">Hydrolase</keyword>
<dbReference type="GO" id="GO:0006032">
    <property type="term" value="P:chitin catabolic process"/>
    <property type="evidence" value="ECO:0007669"/>
    <property type="project" value="UniProtKB-KW"/>
</dbReference>
<organism evidence="11 12">
    <name type="scientific">Asterophora parasitica</name>
    <dbReference type="NCBI Taxonomy" id="117018"/>
    <lineage>
        <taxon>Eukaryota</taxon>
        <taxon>Fungi</taxon>
        <taxon>Dikarya</taxon>
        <taxon>Basidiomycota</taxon>
        <taxon>Agaricomycotina</taxon>
        <taxon>Agaricomycetes</taxon>
        <taxon>Agaricomycetidae</taxon>
        <taxon>Agaricales</taxon>
        <taxon>Tricholomatineae</taxon>
        <taxon>Lyophyllaceae</taxon>
        <taxon>Asterophora</taxon>
    </lineage>
</organism>
<evidence type="ECO:0000256" key="4">
    <source>
        <dbReference type="ARBA" id="ARBA00023277"/>
    </source>
</evidence>
<evidence type="ECO:0000256" key="1">
    <source>
        <dbReference type="ARBA" id="ARBA00000822"/>
    </source>
</evidence>
<feature type="domain" description="GH18" evidence="10">
    <location>
        <begin position="1"/>
        <end position="241"/>
    </location>
</feature>
<keyword evidence="9" id="KW-0732">Signal</keyword>
<keyword evidence="12" id="KW-1185">Reference proteome</keyword>
<reference evidence="11" key="2">
    <citation type="submission" date="2021-10" db="EMBL/GenBank/DDBJ databases">
        <title>Phylogenomics reveals ancestral predisposition of the termite-cultivated fungus Termitomyces towards a domesticated lifestyle.</title>
        <authorList>
            <person name="Auxier B."/>
            <person name="Grum-Grzhimaylo A."/>
            <person name="Cardenas M.E."/>
            <person name="Lodge J.D."/>
            <person name="Laessoe T."/>
            <person name="Pedersen O."/>
            <person name="Smith M.E."/>
            <person name="Kuyper T.W."/>
            <person name="Franco-Molano E.A."/>
            <person name="Baroni T.J."/>
            <person name="Aanen D.K."/>
        </authorList>
    </citation>
    <scope>NUCLEOTIDE SEQUENCE</scope>
    <source>
        <strain evidence="11">AP01</strain>
        <tissue evidence="11">Mycelium</tissue>
    </source>
</reference>
<dbReference type="InterPro" id="IPR001223">
    <property type="entry name" value="Glyco_hydro18_cat"/>
</dbReference>
<dbReference type="PROSITE" id="PS01095">
    <property type="entry name" value="GH18_1"/>
    <property type="match status" value="1"/>
</dbReference>
<dbReference type="InterPro" id="IPR017853">
    <property type="entry name" value="GH"/>
</dbReference>
<dbReference type="CDD" id="cd00598">
    <property type="entry name" value="GH18_chitinase-like"/>
    <property type="match status" value="1"/>
</dbReference>
<dbReference type="Pfam" id="PF00704">
    <property type="entry name" value="Glyco_hydro_18"/>
    <property type="match status" value="1"/>
</dbReference>
<dbReference type="GO" id="GO:0000272">
    <property type="term" value="P:polysaccharide catabolic process"/>
    <property type="evidence" value="ECO:0007669"/>
    <property type="project" value="UniProtKB-KW"/>
</dbReference>
<evidence type="ECO:0000256" key="9">
    <source>
        <dbReference type="SAM" id="SignalP"/>
    </source>
</evidence>
<gene>
    <name evidence="11" type="ORF">DXG03_006806</name>
</gene>
<evidence type="ECO:0000313" key="11">
    <source>
        <dbReference type="EMBL" id="KAG5640864.1"/>
    </source>
</evidence>
<sequence length="241" mass="26128">SGFTLSTLAFLLVKGAWDQAGVWTSLTDAQRAAHKTRLNNAGIKIIVSAFGATDTPTSSGTNPVDLANNFAAFVKKYNLDGIDVDYEDFDAFNRGTAEAWIISFTRQLRVQLPAPTYIISHAPVAPWFVPNRWPGGGYLGIDKAVGSAIDWYNIQFYNQGQNEYTTCNNLLQTSSNVWPQSAVFQINKNGIPLSKIVIGKPTAGDASNGYIDPNTLAGCVGQAKNQGWILARLTELAPVKK</sequence>
<evidence type="ECO:0000256" key="3">
    <source>
        <dbReference type="ARBA" id="ARBA00023024"/>
    </source>
</evidence>
<reference evidence="11" key="1">
    <citation type="submission" date="2020-07" db="EMBL/GenBank/DDBJ databases">
        <authorList>
            <person name="Nieuwenhuis M."/>
            <person name="Van De Peppel L.J.J."/>
        </authorList>
    </citation>
    <scope>NUCLEOTIDE SEQUENCE</scope>
    <source>
        <strain evidence="11">AP01</strain>
        <tissue evidence="11">Mycelium</tissue>
    </source>
</reference>
<keyword evidence="3" id="KW-0146">Chitin degradation</keyword>
<evidence type="ECO:0000313" key="12">
    <source>
        <dbReference type="Proteomes" id="UP000775547"/>
    </source>
</evidence>
<evidence type="ECO:0000259" key="10">
    <source>
        <dbReference type="PROSITE" id="PS51910"/>
    </source>
</evidence>
<keyword evidence="5 7" id="KW-0326">Glycosidase</keyword>
<feature type="signal peptide" evidence="9">
    <location>
        <begin position="1"/>
        <end position="18"/>
    </location>
</feature>
<dbReference type="EMBL" id="JABCKV010000470">
    <property type="protein sequence ID" value="KAG5640864.1"/>
    <property type="molecule type" value="Genomic_DNA"/>
</dbReference>
<accession>A0A9P7G139</accession>
<dbReference type="OrthoDB" id="3012298at2759"/>
<comment type="similarity">
    <text evidence="8">Belongs to the glycosyl hydrolase 18 family.</text>
</comment>
<feature type="non-terminal residue" evidence="11">
    <location>
        <position position="241"/>
    </location>
</feature>
<dbReference type="AlphaFoldDB" id="A0A9P7G139"/>
<name>A0A9P7G139_9AGAR</name>
<evidence type="ECO:0000256" key="2">
    <source>
        <dbReference type="ARBA" id="ARBA00022801"/>
    </source>
</evidence>
<keyword evidence="4" id="KW-0119">Carbohydrate metabolism</keyword>
<dbReference type="PROSITE" id="PS51910">
    <property type="entry name" value="GH18_2"/>
    <property type="match status" value="1"/>
</dbReference>
<proteinExistence type="inferred from homology"/>
<dbReference type="GO" id="GO:0008843">
    <property type="term" value="F:endochitinase activity"/>
    <property type="evidence" value="ECO:0007669"/>
    <property type="project" value="UniProtKB-EC"/>
</dbReference>
<feature type="chain" id="PRO_5040426418" description="GH18 domain-containing protein" evidence="9">
    <location>
        <begin position="19"/>
        <end position="241"/>
    </location>
</feature>
<evidence type="ECO:0000256" key="6">
    <source>
        <dbReference type="ARBA" id="ARBA00023326"/>
    </source>
</evidence>
<dbReference type="Gene3D" id="3.20.20.80">
    <property type="entry name" value="Glycosidases"/>
    <property type="match status" value="1"/>
</dbReference>
<dbReference type="SUPFAM" id="SSF51445">
    <property type="entry name" value="(Trans)glycosidases"/>
    <property type="match status" value="1"/>
</dbReference>
<evidence type="ECO:0000256" key="7">
    <source>
        <dbReference type="RuleBase" id="RU000489"/>
    </source>
</evidence>
<comment type="caution">
    <text evidence="11">The sequence shown here is derived from an EMBL/GenBank/DDBJ whole genome shotgun (WGS) entry which is preliminary data.</text>
</comment>
<dbReference type="InterPro" id="IPR001579">
    <property type="entry name" value="Glyco_hydro_18_chit_AS"/>
</dbReference>
<dbReference type="Proteomes" id="UP000775547">
    <property type="component" value="Unassembled WGS sequence"/>
</dbReference>